<accession>A0ABZ1T6Q3</accession>
<sequence>MPLQTGLDSSYVRLRDESWAKAAALNGRNVARVVPPGFPVQDREVVGELNQDSGFLVDPDPRPAAEAVASAFFTAVQNNADALRARFAVRDAGSPRAGSRPRALPRPAGT</sequence>
<evidence type="ECO:0000256" key="1">
    <source>
        <dbReference type="SAM" id="MobiDB-lite"/>
    </source>
</evidence>
<keyword evidence="3" id="KW-1185">Reference proteome</keyword>
<gene>
    <name evidence="2" type="ORF">OG517_01880</name>
</gene>
<reference evidence="2" key="1">
    <citation type="submission" date="2022-10" db="EMBL/GenBank/DDBJ databases">
        <title>The complete genomes of actinobacterial strains from the NBC collection.</title>
        <authorList>
            <person name="Joergensen T.S."/>
            <person name="Alvarez Arevalo M."/>
            <person name="Sterndorff E.B."/>
            <person name="Faurdal D."/>
            <person name="Vuksanovic O."/>
            <person name="Mourched A.-S."/>
            <person name="Charusanti P."/>
            <person name="Shaw S."/>
            <person name="Blin K."/>
            <person name="Weber T."/>
        </authorList>
    </citation>
    <scope>NUCLEOTIDE SEQUENCE</scope>
    <source>
        <strain evidence="2">NBC_00248</strain>
    </source>
</reference>
<name>A0ABZ1T6Q3_STRVG</name>
<organism evidence="2 3">
    <name type="scientific">Streptomyces virginiae</name>
    <name type="common">Streptomyces cinnamonensis</name>
    <dbReference type="NCBI Taxonomy" id="1961"/>
    <lineage>
        <taxon>Bacteria</taxon>
        <taxon>Bacillati</taxon>
        <taxon>Actinomycetota</taxon>
        <taxon>Actinomycetes</taxon>
        <taxon>Kitasatosporales</taxon>
        <taxon>Streptomycetaceae</taxon>
        <taxon>Streptomyces</taxon>
    </lineage>
</organism>
<dbReference type="RefSeq" id="WP_328959843.1">
    <property type="nucleotide sequence ID" value="NZ_CP108090.1"/>
</dbReference>
<dbReference type="Proteomes" id="UP001432039">
    <property type="component" value="Chromosome"/>
</dbReference>
<proteinExistence type="predicted"/>
<evidence type="ECO:0000313" key="3">
    <source>
        <dbReference type="Proteomes" id="UP001432039"/>
    </source>
</evidence>
<dbReference type="EMBL" id="CP108090">
    <property type="protein sequence ID" value="WUQ10281.1"/>
    <property type="molecule type" value="Genomic_DNA"/>
</dbReference>
<evidence type="ECO:0000313" key="2">
    <source>
        <dbReference type="EMBL" id="WUQ10281.1"/>
    </source>
</evidence>
<feature type="region of interest" description="Disordered" evidence="1">
    <location>
        <begin position="91"/>
        <end position="110"/>
    </location>
</feature>
<protein>
    <submittedName>
        <fullName evidence="2">DUF6236 family protein</fullName>
    </submittedName>
</protein>